<evidence type="ECO:0000256" key="8">
    <source>
        <dbReference type="ARBA" id="ARBA00032993"/>
    </source>
</evidence>
<evidence type="ECO:0000256" key="4">
    <source>
        <dbReference type="ARBA" id="ARBA00022552"/>
    </source>
</evidence>
<dbReference type="InterPro" id="IPR024166">
    <property type="entry name" value="rRNA_assembly_KRR1"/>
</dbReference>
<dbReference type="InterPro" id="IPR048548">
    <property type="entry name" value="KRR1-like_KH2"/>
</dbReference>
<dbReference type="Gene3D" id="3.30.1370.10">
    <property type="entry name" value="K Homology domain, type 1"/>
    <property type="match status" value="2"/>
</dbReference>
<organism evidence="10 11">
    <name type="scientific">Hemiselmis andersenii</name>
    <name type="common">Cryptophyte alga</name>
    <dbReference type="NCBI Taxonomy" id="464988"/>
    <lineage>
        <taxon>Eukaryota</taxon>
        <taxon>Cryptophyceae</taxon>
        <taxon>Cryptomonadales</taxon>
        <taxon>Hemiselmidaceae</taxon>
        <taxon>Hemiselmis</taxon>
    </lineage>
</organism>
<evidence type="ECO:0000256" key="3">
    <source>
        <dbReference type="ARBA" id="ARBA00022517"/>
    </source>
</evidence>
<dbReference type="Pfam" id="PF21800">
    <property type="entry name" value="KH_KRR1_2nd"/>
    <property type="match status" value="1"/>
</dbReference>
<dbReference type="InterPro" id="IPR036612">
    <property type="entry name" value="KH_dom_type_1_sf"/>
</dbReference>
<evidence type="ECO:0000256" key="7">
    <source>
        <dbReference type="ARBA" id="ARBA00023274"/>
    </source>
</evidence>
<keyword evidence="3" id="KW-0690">Ribosome biogenesis</keyword>
<evidence type="ECO:0000259" key="9">
    <source>
        <dbReference type="SMART" id="SM00322"/>
    </source>
</evidence>
<comment type="similarity">
    <text evidence="2">Belongs to the KRR1 family.</text>
</comment>
<dbReference type="RefSeq" id="XP_001712489.1">
    <property type="nucleotide sequence ID" value="XM_001712437.1"/>
</dbReference>
<dbReference type="AlphaFoldDB" id="A9BKJ3"/>
<evidence type="ECO:0000256" key="1">
    <source>
        <dbReference type="ARBA" id="ARBA00004604"/>
    </source>
</evidence>
<evidence type="ECO:0000256" key="6">
    <source>
        <dbReference type="ARBA" id="ARBA00023242"/>
    </source>
</evidence>
<comment type="subcellular location">
    <subcellularLocation>
        <location evidence="1">Nucleus</location>
        <location evidence="1">Nucleolus</location>
    </subcellularLocation>
</comment>
<reference evidence="10 11" key="1">
    <citation type="journal article" date="2007" name="Proc. Natl. Acad. Sci. U.S.A.">
        <title>Nucleomorph genome of Hemiselmis andersenii reveals complete intron loss and compaction as a driver of protein structure and function.</title>
        <authorList>
            <person name="Lane C.E."/>
            <person name="van den Heuvel K."/>
            <person name="Kozera C."/>
            <person name="Curtis B.A."/>
            <person name="Parsons B.J."/>
            <person name="Bowman S."/>
            <person name="Archibald J.M."/>
        </authorList>
    </citation>
    <scope>NUCLEOTIDE SEQUENCE [LARGE SCALE GENOMIC DNA]</scope>
    <source>
        <strain evidence="10 11">CCMP644</strain>
    </source>
</reference>
<keyword evidence="4" id="KW-0698">rRNA processing</keyword>
<feature type="domain" description="K Homology" evidence="9">
    <location>
        <begin position="107"/>
        <end position="179"/>
    </location>
</feature>
<dbReference type="InterPro" id="IPR004087">
    <property type="entry name" value="KH_dom"/>
</dbReference>
<name>A9BKJ3_HEMAN</name>
<sequence>MLNRDLKNKIQKSLDDHSKGSLVCATKMKIVFPKYQEKKIKESWKIIKKILNSFSIYSHLDLSFGFILVSTTKFTNDPFSIIKGRDFLKLISRGVPVEQAAKIFEDEIICEILKISHFSKNKNIFLKRRRRLIGNNGSTVRAIEMITKTFILVQGNTVSIMGNHSGLKQVRKIVQDCMNNIHPIFHIKNLIIKQELSKDKFLKKENWDQYLPLLKKKNFNQIGLRDASEKKKKKEKNVFKNINRLENLAEARLEFRDSSQNQKKKLLITNKKNINLFLSKTIN</sequence>
<dbReference type="PANTHER" id="PTHR12581">
    <property type="entry name" value="HIV-1 REV BINDING PROTEIN 2, 3"/>
    <property type="match status" value="1"/>
</dbReference>
<keyword evidence="7" id="KW-0687">Ribonucleoprotein</keyword>
<keyword evidence="5" id="KW-0694">RNA-binding</keyword>
<dbReference type="GO" id="GO:0003723">
    <property type="term" value="F:RNA binding"/>
    <property type="evidence" value="ECO:0007669"/>
    <property type="project" value="UniProtKB-KW"/>
</dbReference>
<protein>
    <recommendedName>
        <fullName evidence="8">KRR-R motif-containing protein 1</fullName>
    </recommendedName>
</protein>
<geneLocation type="nucleomorph" evidence="10"/>
<keyword evidence="10" id="KW-0542">Nucleomorph</keyword>
<dbReference type="InterPro" id="IPR048549">
    <property type="entry name" value="KRR1-like_KH2_euk"/>
</dbReference>
<dbReference type="GeneID" id="5739362"/>
<evidence type="ECO:0000256" key="5">
    <source>
        <dbReference type="ARBA" id="ARBA00022884"/>
    </source>
</evidence>
<dbReference type="InterPro" id="IPR041174">
    <property type="entry name" value="KRR1-like_KH1"/>
</dbReference>
<evidence type="ECO:0000256" key="2">
    <source>
        <dbReference type="ARBA" id="ARBA00009344"/>
    </source>
</evidence>
<dbReference type="SMART" id="SM00322">
    <property type="entry name" value="KH"/>
    <property type="match status" value="1"/>
</dbReference>
<dbReference type="Proteomes" id="UP000243127">
    <property type="component" value="Nucleomorph 2"/>
</dbReference>
<dbReference type="SUPFAM" id="SSF54791">
    <property type="entry name" value="Eukaryotic type KH-domain (KH-domain type I)"/>
    <property type="match status" value="1"/>
</dbReference>
<dbReference type="PANTHER" id="PTHR12581:SF0">
    <property type="entry name" value="KRR1 SMALL SUBUNIT PROCESSOME COMPONENT HOMOLOG"/>
    <property type="match status" value="1"/>
</dbReference>
<evidence type="ECO:0000313" key="10">
    <source>
        <dbReference type="EMBL" id="ABW98164.1"/>
    </source>
</evidence>
<dbReference type="EMBL" id="CP000882">
    <property type="protein sequence ID" value="ABW98164.1"/>
    <property type="molecule type" value="Genomic_DNA"/>
</dbReference>
<dbReference type="GO" id="GO:0032040">
    <property type="term" value="C:small-subunit processome"/>
    <property type="evidence" value="ECO:0007669"/>
    <property type="project" value="TreeGrafter"/>
</dbReference>
<dbReference type="GO" id="GO:0006364">
    <property type="term" value="P:rRNA processing"/>
    <property type="evidence" value="ECO:0007669"/>
    <property type="project" value="UniProtKB-KW"/>
</dbReference>
<keyword evidence="6" id="KW-0539">Nucleus</keyword>
<dbReference type="CDD" id="cd22394">
    <property type="entry name" value="KH-I_KRR1_rpt2"/>
    <property type="match status" value="1"/>
</dbReference>
<gene>
    <name evidence="10" type="ORF">HAN_2g348</name>
</gene>
<accession>A9BKJ3</accession>
<dbReference type="Pfam" id="PF17903">
    <property type="entry name" value="KH_KRR1_1st"/>
    <property type="match status" value="1"/>
</dbReference>
<proteinExistence type="inferred from homology"/>
<evidence type="ECO:0000313" key="11">
    <source>
        <dbReference type="Proteomes" id="UP000243127"/>
    </source>
</evidence>